<proteinExistence type="predicted"/>
<comment type="caution">
    <text evidence="1">The sequence shown here is derived from an EMBL/GenBank/DDBJ whole genome shotgun (WGS) entry which is preliminary data.</text>
</comment>
<dbReference type="AlphaFoldDB" id="A0A9X2NMS0"/>
<accession>A0A9X2NMS0</accession>
<protein>
    <submittedName>
        <fullName evidence="1">Uncharacterized protein</fullName>
    </submittedName>
</protein>
<dbReference type="RefSeq" id="WP_257927421.1">
    <property type="nucleotide sequence ID" value="NZ_JAMXQV010000061.1"/>
</dbReference>
<dbReference type="Proteomes" id="UP001144096">
    <property type="component" value="Unassembled WGS sequence"/>
</dbReference>
<gene>
    <name evidence="1" type="ORF">M8542_49485</name>
</gene>
<reference evidence="1" key="1">
    <citation type="submission" date="2022-06" db="EMBL/GenBank/DDBJ databases">
        <title>Amycolatopsis iheyaensis sp. nov., a new species of the genus Amycolatopsis isolated from soil in Iheya island, Japan.</title>
        <authorList>
            <person name="Ngamcharungchit C."/>
            <person name="Kanto H."/>
            <person name="Take A."/>
            <person name="Intra B."/>
            <person name="Matsumoto A."/>
            <person name="Panbangred W."/>
            <person name="Inahashi Y."/>
        </authorList>
    </citation>
    <scope>NUCLEOTIDE SEQUENCE</scope>
    <source>
        <strain evidence="1">OK19-0408</strain>
    </source>
</reference>
<keyword evidence="2" id="KW-1185">Reference proteome</keyword>
<dbReference type="EMBL" id="JAMXQV010000061">
    <property type="protein sequence ID" value="MCR6490842.1"/>
    <property type="molecule type" value="Genomic_DNA"/>
</dbReference>
<evidence type="ECO:0000313" key="2">
    <source>
        <dbReference type="Proteomes" id="UP001144096"/>
    </source>
</evidence>
<name>A0A9X2NMS0_9PSEU</name>
<sequence length="321" mass="35030">MARDSVGRRLLAALADATPAFTPRSDQGSRRARRLLAALADSTPAFRPRLRTTSDEYTRSATRSTAAKRRARVAWAATMPGPPPDTSASPNTYFIVVPPSDRLLLLNVLRHGPFGELLAAARASEHDASIAAVHDIAVVFVDLLIDSLRREGTVPFTVARLAGAGIAESLTLTQATARAETRTRDLARARARKLSRQLTGALAPVPDLKRVRGLAERLRHELDEAQPRSRSFDLGVKSAQLNLFSQRVAQQAGSLLATLADVTGEDLSQADLTDIDLDGVRWSSRTRWPAGWEDRIRRTSVEIAPDLYEIHSGTHTVENLL</sequence>
<organism evidence="1 2">
    <name type="scientific">Amycolatopsis iheyensis</name>
    <dbReference type="NCBI Taxonomy" id="2945988"/>
    <lineage>
        <taxon>Bacteria</taxon>
        <taxon>Bacillati</taxon>
        <taxon>Actinomycetota</taxon>
        <taxon>Actinomycetes</taxon>
        <taxon>Pseudonocardiales</taxon>
        <taxon>Pseudonocardiaceae</taxon>
        <taxon>Amycolatopsis</taxon>
    </lineage>
</organism>
<evidence type="ECO:0000313" key="1">
    <source>
        <dbReference type="EMBL" id="MCR6490842.1"/>
    </source>
</evidence>